<protein>
    <recommendedName>
        <fullName evidence="1">ATP-dependent DNA helicase</fullName>
        <ecNumber evidence="1">5.6.2.3</ecNumber>
    </recommendedName>
</protein>
<dbReference type="PANTHER" id="PTHR47642:SF7">
    <property type="entry name" value="ATP-DEPENDENT DNA HELICASE PIF1"/>
    <property type="match status" value="1"/>
</dbReference>
<evidence type="ECO:0000313" key="5">
    <source>
        <dbReference type="Proteomes" id="UP001600888"/>
    </source>
</evidence>
<keyword evidence="1" id="KW-0347">Helicase</keyword>
<evidence type="ECO:0000256" key="2">
    <source>
        <dbReference type="SAM" id="MobiDB-lite"/>
    </source>
</evidence>
<keyword evidence="1" id="KW-0227">DNA damage</keyword>
<dbReference type="InterPro" id="IPR051055">
    <property type="entry name" value="PIF1_helicase"/>
</dbReference>
<dbReference type="Pfam" id="PF21530">
    <property type="entry name" value="Pif1_2B_dom"/>
    <property type="match status" value="1"/>
</dbReference>
<keyword evidence="1" id="KW-0233">DNA recombination</keyword>
<dbReference type="InterPro" id="IPR010285">
    <property type="entry name" value="DNA_helicase_pif1-like_DEAD"/>
</dbReference>
<dbReference type="EC" id="5.6.2.3" evidence="1"/>
<reference evidence="4 5" key="1">
    <citation type="submission" date="2024-03" db="EMBL/GenBank/DDBJ databases">
        <title>A high-quality draft genome sequence of Diaporthe vaccinii, a causative agent of upright dieback and viscid rot disease in cranberry plants.</title>
        <authorList>
            <person name="Sarrasin M."/>
            <person name="Lang B.F."/>
            <person name="Burger G."/>
        </authorList>
    </citation>
    <scope>NUCLEOTIDE SEQUENCE [LARGE SCALE GENOMIC DNA]</scope>
    <source>
        <strain evidence="4 5">IS7</strain>
    </source>
</reference>
<gene>
    <name evidence="4" type="ORF">FJTKL_13574</name>
</gene>
<sequence length="915" mass="101416">MVSQITPPSSSPTRSDRVQPDAARPFDCQQNDWPGSSAPPPKRRRKDSSVAGEPEIVSLLSSDDLTPGQAKGLSGQPQHSEPAPALQQNAGPHARPAPVKQRPSGPSRSKPRASNPAKALAKAAANGPIEAAPPAGTQARDPPPTTGYHSPQSGWAIAPSLPQAPDGRQTWQPPLPGIVPPPPFQPVWNAPAPPVYAQEDPWMNPSNVDLSPMNPFFQHWYPGGQPFFQPQEQPWSRQPGNACDAPAQTNTFVSQTSPAYQMPVNGTVERPIFLDDGPVQAVHVPTVTTHAPQTTQFMHSPARLMGRDKETTYTSELGANRVAHPHTNLPEAPPRQHSTSAQAVQTQAKKPKPSKNSKPKLEPPPDEPDLCPEQAELVSLIEQGHNVFYTGSAGCGKSTVLKAFVKRLRESGKQVRIVAPTGRAALNVGGSTTWTFAGWTPNSHKLPLDRIKQGAHGKNVYKRLKNTDVLVIDEISMVENLHFERLNILMKTARYNPSLPVQPAFGGCQIVVTGDFCQLPPVKPFQHCLECGREMTTKVNDIAKLTHVCRLHGEYADEDKWAFRSNAWGECNFMHFHLKTIHRQNDQKFIRMLQKCRLGHKMKESEISLLMDHKCRVSQATKLYSTRREANDVNRAAFNQLKGVKLVYWCHDSFFWRECHPHLQRKGTRGEWSNESEIASPPETKRPLYALEDHRWAKCVQLKRGMLVVLLTNLDLEAGLCNGSQGVICSFENYDPKMMPMKETYDSRGRKKVEPQPGQRVVRGDHAAIQESEIKNFITTESAPVKKWPVVQFHNGVRRTIFAECSIAQLGDEEPYSLLARTQIPLAPAWAMTIHKSQSLTLDRVIVNLSRAFEDGQVYVALSRATGLNGLKIEGDGAFLRSKLMVNSEVAAFLKERFGDIYDATESEDEETPLG</sequence>
<feature type="compositionally biased region" description="Pro residues" evidence="2">
    <location>
        <begin position="173"/>
        <end position="183"/>
    </location>
</feature>
<feature type="compositionally biased region" description="Basic residues" evidence="2">
    <location>
        <begin position="349"/>
        <end position="358"/>
    </location>
</feature>
<feature type="domain" description="AAA+ ATPase" evidence="3">
    <location>
        <begin position="383"/>
        <end position="540"/>
    </location>
</feature>
<dbReference type="SMART" id="SM00382">
    <property type="entry name" value="AAA"/>
    <property type="match status" value="1"/>
</dbReference>
<dbReference type="Pfam" id="PF05970">
    <property type="entry name" value="PIF1"/>
    <property type="match status" value="1"/>
</dbReference>
<comment type="caution">
    <text evidence="4">The sequence shown here is derived from an EMBL/GenBank/DDBJ whole genome shotgun (WGS) entry which is preliminary data.</text>
</comment>
<feature type="region of interest" description="Disordered" evidence="2">
    <location>
        <begin position="1"/>
        <end position="183"/>
    </location>
</feature>
<organism evidence="4 5">
    <name type="scientific">Diaporthe vaccinii</name>
    <dbReference type="NCBI Taxonomy" id="105482"/>
    <lineage>
        <taxon>Eukaryota</taxon>
        <taxon>Fungi</taxon>
        <taxon>Dikarya</taxon>
        <taxon>Ascomycota</taxon>
        <taxon>Pezizomycotina</taxon>
        <taxon>Sordariomycetes</taxon>
        <taxon>Sordariomycetidae</taxon>
        <taxon>Diaporthales</taxon>
        <taxon>Diaporthaceae</taxon>
        <taxon>Diaporthe</taxon>
        <taxon>Diaporthe eres species complex</taxon>
    </lineage>
</organism>
<dbReference type="InterPro" id="IPR049163">
    <property type="entry name" value="Pif1-like_2B_dom"/>
</dbReference>
<dbReference type="SUPFAM" id="SSF52540">
    <property type="entry name" value="P-loop containing nucleoside triphosphate hydrolases"/>
    <property type="match status" value="2"/>
</dbReference>
<keyword evidence="1" id="KW-0378">Hydrolase</keyword>
<feature type="region of interest" description="Disordered" evidence="2">
    <location>
        <begin position="321"/>
        <end position="371"/>
    </location>
</feature>
<dbReference type="InterPro" id="IPR027417">
    <property type="entry name" value="P-loop_NTPase"/>
</dbReference>
<dbReference type="Gene3D" id="3.40.50.300">
    <property type="entry name" value="P-loop containing nucleotide triphosphate hydrolases"/>
    <property type="match status" value="2"/>
</dbReference>
<comment type="catalytic activity">
    <reaction evidence="1">
        <text>ATP + H2O = ADP + phosphate + H(+)</text>
        <dbReference type="Rhea" id="RHEA:13065"/>
        <dbReference type="ChEBI" id="CHEBI:15377"/>
        <dbReference type="ChEBI" id="CHEBI:15378"/>
        <dbReference type="ChEBI" id="CHEBI:30616"/>
        <dbReference type="ChEBI" id="CHEBI:43474"/>
        <dbReference type="ChEBI" id="CHEBI:456216"/>
        <dbReference type="EC" id="5.6.2.3"/>
    </reaction>
</comment>
<comment type="cofactor">
    <cofactor evidence="1">
        <name>Mg(2+)</name>
        <dbReference type="ChEBI" id="CHEBI:18420"/>
    </cofactor>
</comment>
<dbReference type="PANTHER" id="PTHR47642">
    <property type="entry name" value="ATP-DEPENDENT DNA HELICASE"/>
    <property type="match status" value="1"/>
</dbReference>
<proteinExistence type="inferred from homology"/>
<evidence type="ECO:0000256" key="1">
    <source>
        <dbReference type="RuleBase" id="RU363044"/>
    </source>
</evidence>
<evidence type="ECO:0000259" key="3">
    <source>
        <dbReference type="SMART" id="SM00382"/>
    </source>
</evidence>
<keyword evidence="1" id="KW-0547">Nucleotide-binding</keyword>
<dbReference type="Proteomes" id="UP001600888">
    <property type="component" value="Unassembled WGS sequence"/>
</dbReference>
<keyword evidence="1" id="KW-0067">ATP-binding</keyword>
<dbReference type="CDD" id="cd18809">
    <property type="entry name" value="SF1_C_RecD"/>
    <property type="match status" value="1"/>
</dbReference>
<keyword evidence="1" id="KW-0234">DNA repair</keyword>
<name>A0ABR4E9X4_9PEZI</name>
<feature type="compositionally biased region" description="Polar residues" evidence="2">
    <location>
        <begin position="336"/>
        <end position="348"/>
    </location>
</feature>
<dbReference type="EMBL" id="JBAWTH010000078">
    <property type="protein sequence ID" value="KAL2279190.1"/>
    <property type="molecule type" value="Genomic_DNA"/>
</dbReference>
<comment type="similarity">
    <text evidence="1">Belongs to the helicase family.</text>
</comment>
<dbReference type="InterPro" id="IPR003593">
    <property type="entry name" value="AAA+_ATPase"/>
</dbReference>
<evidence type="ECO:0000313" key="4">
    <source>
        <dbReference type="EMBL" id="KAL2279190.1"/>
    </source>
</evidence>
<keyword evidence="5" id="KW-1185">Reference proteome</keyword>
<accession>A0ABR4E9X4</accession>